<evidence type="ECO:0000256" key="1">
    <source>
        <dbReference type="SAM" id="MobiDB-lite"/>
    </source>
</evidence>
<evidence type="ECO:0000259" key="2">
    <source>
        <dbReference type="Pfam" id="PF03399"/>
    </source>
</evidence>
<sequence length="437" mass="50199">MEVMDEPVVDGTCLTMCPEDEIALRIREGLVHMLETSSVHLELNGKSRRSVADASKMVKEFSRPAAGRADTESHNLRPVPVLKQTVAYLYKDIVASDHPAWSTIYEFVFDRLRAVRQDMVIQGIVGQDAIQLLEQVVRFHLYASYRLRDASVADFDPVINKQHLLECLKRLLYLYQVTPGHHEHRVEMESVYLLDNLGDHHAMTHYLDLDQSLRKSPLLLQCYKISSAYVQANYLRVLRLLWQLPCAMSLCAVNQHIYKVQIHFLEILSFGFNAKSCKFPVNLLTTVLHMDSDKRTEELCSHCSLIDMFENLSPEYICFNKTNFRKPHPLKQPAAGLLILDKLLYKCSIPELLLGINKKSMFEDTGNEEWIQIQEKNVNAVKPQGSLLITTKDHLDKGDMEELTYLKNIMQGVTLQDNKTPNTGLKRYRGRGRGRQE</sequence>
<reference evidence="3 4" key="1">
    <citation type="submission" date="2024-04" db="EMBL/GenBank/DDBJ databases">
        <authorList>
            <consortium name="Genoscope - CEA"/>
            <person name="William W."/>
        </authorList>
    </citation>
    <scope>NUCLEOTIDE SEQUENCE [LARGE SCALE GENOMIC DNA]</scope>
</reference>
<dbReference type="AlphaFoldDB" id="A0AAV2HF73"/>
<evidence type="ECO:0000313" key="3">
    <source>
        <dbReference type="EMBL" id="CAL1532023.1"/>
    </source>
</evidence>
<feature type="compositionally biased region" description="Basic residues" evidence="1">
    <location>
        <begin position="426"/>
        <end position="437"/>
    </location>
</feature>
<comment type="caution">
    <text evidence="3">The sequence shown here is derived from an EMBL/GenBank/DDBJ whole genome shotgun (WGS) entry which is preliminary data.</text>
</comment>
<feature type="region of interest" description="Disordered" evidence="1">
    <location>
        <begin position="416"/>
        <end position="437"/>
    </location>
</feature>
<organism evidence="3 4">
    <name type="scientific">Lymnaea stagnalis</name>
    <name type="common">Great pond snail</name>
    <name type="synonym">Helix stagnalis</name>
    <dbReference type="NCBI Taxonomy" id="6523"/>
    <lineage>
        <taxon>Eukaryota</taxon>
        <taxon>Metazoa</taxon>
        <taxon>Spiralia</taxon>
        <taxon>Lophotrochozoa</taxon>
        <taxon>Mollusca</taxon>
        <taxon>Gastropoda</taxon>
        <taxon>Heterobranchia</taxon>
        <taxon>Euthyneura</taxon>
        <taxon>Panpulmonata</taxon>
        <taxon>Hygrophila</taxon>
        <taxon>Lymnaeoidea</taxon>
        <taxon>Lymnaeidae</taxon>
        <taxon>Lymnaea</taxon>
    </lineage>
</organism>
<dbReference type="GO" id="GO:0005819">
    <property type="term" value="C:spindle"/>
    <property type="evidence" value="ECO:0007669"/>
    <property type="project" value="TreeGrafter"/>
</dbReference>
<dbReference type="PANTHER" id="PTHR12436">
    <property type="entry name" value="80 KDA MCM3-ASSOCIATED PROTEIN"/>
    <property type="match status" value="1"/>
</dbReference>
<keyword evidence="4" id="KW-1185">Reference proteome</keyword>
<accession>A0AAV2HF73</accession>
<dbReference type="Gene3D" id="1.25.40.990">
    <property type="match status" value="1"/>
</dbReference>
<dbReference type="PANTHER" id="PTHR12436:SF38">
    <property type="entry name" value="SAC3 DOMAIN-CONTAINING PROTEIN 1"/>
    <property type="match status" value="1"/>
</dbReference>
<protein>
    <recommendedName>
        <fullName evidence="2">SAC3/GANP/THP3 conserved domain-containing protein</fullName>
    </recommendedName>
</protein>
<proteinExistence type="predicted"/>
<feature type="domain" description="SAC3/GANP/THP3 conserved" evidence="2">
    <location>
        <begin position="16"/>
        <end position="305"/>
    </location>
</feature>
<dbReference type="Pfam" id="PF03399">
    <property type="entry name" value="SAC3_GANP"/>
    <property type="match status" value="1"/>
</dbReference>
<dbReference type="Proteomes" id="UP001497497">
    <property type="component" value="Unassembled WGS sequence"/>
</dbReference>
<dbReference type="InterPro" id="IPR005062">
    <property type="entry name" value="SAC3/GANP/THP3_conserved"/>
</dbReference>
<dbReference type="GO" id="GO:0005634">
    <property type="term" value="C:nucleus"/>
    <property type="evidence" value="ECO:0007669"/>
    <property type="project" value="TreeGrafter"/>
</dbReference>
<gene>
    <name evidence="3" type="ORF">GSLYS_00006102001</name>
</gene>
<dbReference type="GO" id="GO:0051225">
    <property type="term" value="P:spindle assembly"/>
    <property type="evidence" value="ECO:0007669"/>
    <property type="project" value="TreeGrafter"/>
</dbReference>
<dbReference type="EMBL" id="CAXITT010000103">
    <property type="protein sequence ID" value="CAL1532023.1"/>
    <property type="molecule type" value="Genomic_DNA"/>
</dbReference>
<dbReference type="GO" id="GO:0005813">
    <property type="term" value="C:centrosome"/>
    <property type="evidence" value="ECO:0007669"/>
    <property type="project" value="TreeGrafter"/>
</dbReference>
<dbReference type="GO" id="GO:0051298">
    <property type="term" value="P:centrosome duplication"/>
    <property type="evidence" value="ECO:0007669"/>
    <property type="project" value="TreeGrafter"/>
</dbReference>
<dbReference type="InterPro" id="IPR045107">
    <property type="entry name" value="SAC3/GANP/THP3"/>
</dbReference>
<name>A0AAV2HF73_LYMST</name>
<evidence type="ECO:0000313" key="4">
    <source>
        <dbReference type="Proteomes" id="UP001497497"/>
    </source>
</evidence>